<reference evidence="3" key="1">
    <citation type="submission" date="2020-01" db="EMBL/GenBank/DDBJ databases">
        <title>Genome sequence of Kobresia littledalei, the first chromosome-level genome in the family Cyperaceae.</title>
        <authorList>
            <person name="Qu G."/>
        </authorList>
    </citation>
    <scope>NUCLEOTIDE SEQUENCE</scope>
    <source>
        <strain evidence="3">C.B.Clarke</strain>
        <tissue evidence="3">Leaf</tissue>
    </source>
</reference>
<gene>
    <name evidence="3" type="ORF">FCM35_KLT03774</name>
</gene>
<dbReference type="AlphaFoldDB" id="A0A833VKR6"/>
<dbReference type="Pfam" id="PF03478">
    <property type="entry name" value="Beta-prop_KIB1-4"/>
    <property type="match status" value="1"/>
</dbReference>
<evidence type="ECO:0000313" key="3">
    <source>
        <dbReference type="EMBL" id="KAF3330420.1"/>
    </source>
</evidence>
<dbReference type="Proteomes" id="UP000623129">
    <property type="component" value="Unassembled WGS sequence"/>
</dbReference>
<dbReference type="InterPro" id="IPR005174">
    <property type="entry name" value="KIB1-4_b-propeller"/>
</dbReference>
<dbReference type="OrthoDB" id="622644at2759"/>
<dbReference type="PANTHER" id="PTHR33127">
    <property type="entry name" value="TRANSMEMBRANE PROTEIN"/>
    <property type="match status" value="1"/>
</dbReference>
<evidence type="ECO:0000313" key="4">
    <source>
        <dbReference type="Proteomes" id="UP000623129"/>
    </source>
</evidence>
<accession>A0A833VKR6</accession>
<dbReference type="EMBL" id="SWLB01000013">
    <property type="protein sequence ID" value="KAF3330420.1"/>
    <property type="molecule type" value="Genomic_DNA"/>
</dbReference>
<organism evidence="3 4">
    <name type="scientific">Carex littledalei</name>
    <dbReference type="NCBI Taxonomy" id="544730"/>
    <lineage>
        <taxon>Eukaryota</taxon>
        <taxon>Viridiplantae</taxon>
        <taxon>Streptophyta</taxon>
        <taxon>Embryophyta</taxon>
        <taxon>Tracheophyta</taxon>
        <taxon>Spermatophyta</taxon>
        <taxon>Magnoliopsida</taxon>
        <taxon>Liliopsida</taxon>
        <taxon>Poales</taxon>
        <taxon>Cyperaceae</taxon>
        <taxon>Cyperoideae</taxon>
        <taxon>Cariceae</taxon>
        <taxon>Carex</taxon>
        <taxon>Carex subgen. Euthyceras</taxon>
    </lineage>
</organism>
<evidence type="ECO:0000256" key="1">
    <source>
        <dbReference type="SAM" id="MobiDB-lite"/>
    </source>
</evidence>
<feature type="domain" description="KIB1-4 beta-propeller" evidence="2">
    <location>
        <begin position="102"/>
        <end position="332"/>
    </location>
</feature>
<comment type="caution">
    <text evidence="3">The sequence shown here is derived from an EMBL/GenBank/DDBJ whole genome shotgun (WGS) entry which is preliminary data.</text>
</comment>
<keyword evidence="4" id="KW-1185">Reference proteome</keyword>
<feature type="region of interest" description="Disordered" evidence="1">
    <location>
        <begin position="1"/>
        <end position="30"/>
    </location>
</feature>
<dbReference type="PANTHER" id="PTHR33127:SF5">
    <property type="entry name" value="TRANSMEMBRANE PROTEIN"/>
    <property type="match status" value="1"/>
</dbReference>
<proteinExistence type="predicted"/>
<evidence type="ECO:0000259" key="2">
    <source>
        <dbReference type="Pfam" id="PF03478"/>
    </source>
</evidence>
<name>A0A833VKR6_9POAL</name>
<sequence>MKRKKEAATGGRGRGRDHDHDHDDDDDDKQRPWSDLLPELVFTIVKQISFLDRRNAKFAFPEWGSTINEASSGPFLLSYVPLFEIRILDPIDKIRYVLRPSRLPHEVMFCSIKHGWLLLCDIFWRSFFFYNPFSHVVIELPPNEQSLFGSFCFSTLPTSSQCIVLVEEFKRDHIRFIFCSPGDRKWKELYISQENIFSAEDGNAIFYKGKIYLMATEGKLGVFDLTTESWFVHDNPNAGISEPVGGINYLVESDNNLFRVWTKKHPLIHFQVAYVRVYKLDESKHVWKETRSLGGRCFFVSYNPLSIETVEEFRGEQDVIYFAGETTQVGSFSYYDVRHACMNFSEGAYIQHTFYQNSCWVMPKWDCSSPGEEH</sequence>
<protein>
    <submittedName>
        <fullName evidence="3">F-box/kelch-repeat protein</fullName>
    </submittedName>
</protein>